<feature type="non-terminal residue" evidence="2">
    <location>
        <position position="1"/>
    </location>
</feature>
<dbReference type="EMBL" id="AMCI01002111">
    <property type="protein sequence ID" value="EJX03574.1"/>
    <property type="molecule type" value="Genomic_DNA"/>
</dbReference>
<evidence type="ECO:0000313" key="2">
    <source>
        <dbReference type="EMBL" id="EJX03574.1"/>
    </source>
</evidence>
<feature type="non-terminal residue" evidence="2">
    <location>
        <position position="424"/>
    </location>
</feature>
<organism evidence="2">
    <name type="scientific">gut metagenome</name>
    <dbReference type="NCBI Taxonomy" id="749906"/>
    <lineage>
        <taxon>unclassified sequences</taxon>
        <taxon>metagenomes</taxon>
        <taxon>organismal metagenomes</taxon>
    </lineage>
</organism>
<dbReference type="Gene3D" id="2.10.270.10">
    <property type="entry name" value="Cholin Binding"/>
    <property type="match status" value="1"/>
</dbReference>
<dbReference type="SUPFAM" id="SSF69360">
    <property type="entry name" value="Cell wall binding repeat"/>
    <property type="match status" value="1"/>
</dbReference>
<comment type="caution">
    <text evidence="2">The sequence shown here is derived from an EMBL/GenBank/DDBJ whole genome shotgun (WGS) entry which is preliminary data.</text>
</comment>
<dbReference type="Pfam" id="PF18885">
    <property type="entry name" value="DUF5648"/>
    <property type="match status" value="1"/>
</dbReference>
<evidence type="ECO:0000259" key="1">
    <source>
        <dbReference type="Pfam" id="PF18885"/>
    </source>
</evidence>
<accession>J9G9S0</accession>
<protein>
    <recommendedName>
        <fullName evidence="1">DUF5648 domain-containing protein</fullName>
    </recommendedName>
</protein>
<dbReference type="AlphaFoldDB" id="J9G9S0"/>
<sequence>TELKPYSEVSPLYDRVFRVYNPYSSEHFYTRDENERDILIRGGWKDEKVAWYSLKEDDPHAEPVYRLYNPNAKDHLYTKDENERKVLVELGWKAEGIAWYGQKGVDGEPIYRCYNPNAKAAGAHHLMRSTNEYNTLARLGWKQEGISFYAPKVNTIVDENGQAVWYDETGNPSYGEAYYDGEWYYFDSETQREVKNAFVKVPYTEKARYYGDNGKAVSGSKKIGSHSYIFDNATRHLIYNGSESVFGDNATSNVVIKIDKAGTMHIYDKALNPICGDVRVNNAVYTADGNGVVVRTQVYNVPHYFQTDPRWGNVPFGDTTFRHLGCVPTVLAMAYEGVTDQPYSPLDIGYALVGAGKLNASLTNGIPIGVEGDGIMWAAQHYGIEARGDYLDQLEITKVLKAGGFISFTLAARTPLNPDTRYDH</sequence>
<feature type="domain" description="DUF5648" evidence="1">
    <location>
        <begin position="16"/>
        <end position="150"/>
    </location>
</feature>
<proteinExistence type="predicted"/>
<dbReference type="InterPro" id="IPR043708">
    <property type="entry name" value="DUF5648"/>
</dbReference>
<name>J9G9S0_9ZZZZ</name>
<reference evidence="2" key="1">
    <citation type="journal article" date="2012" name="PLoS ONE">
        <title>Gene sets for utilization of primary and secondary nutrition supplies in the distal gut of endangered iberian lynx.</title>
        <authorList>
            <person name="Alcaide M."/>
            <person name="Messina E."/>
            <person name="Richter M."/>
            <person name="Bargiela R."/>
            <person name="Peplies J."/>
            <person name="Huws S.A."/>
            <person name="Newbold C.J."/>
            <person name="Golyshin P.N."/>
            <person name="Simon M.A."/>
            <person name="Lopez G."/>
            <person name="Yakimov M.M."/>
            <person name="Ferrer M."/>
        </authorList>
    </citation>
    <scope>NUCLEOTIDE SEQUENCE</scope>
</reference>
<gene>
    <name evidence="2" type="ORF">EVA_08320</name>
</gene>